<evidence type="ECO:0000313" key="2">
    <source>
        <dbReference type="EMBL" id="GBP94604.1"/>
    </source>
</evidence>
<evidence type="ECO:0000313" key="3">
    <source>
        <dbReference type="Proteomes" id="UP000299102"/>
    </source>
</evidence>
<reference evidence="2 3" key="1">
    <citation type="journal article" date="2019" name="Commun. Biol.">
        <title>The bagworm genome reveals a unique fibroin gene that provides high tensile strength.</title>
        <authorList>
            <person name="Kono N."/>
            <person name="Nakamura H."/>
            <person name="Ohtoshi R."/>
            <person name="Tomita M."/>
            <person name="Numata K."/>
            <person name="Arakawa K."/>
        </authorList>
    </citation>
    <scope>NUCLEOTIDE SEQUENCE [LARGE SCALE GENOMIC DNA]</scope>
</reference>
<dbReference type="Proteomes" id="UP000299102">
    <property type="component" value="Unassembled WGS sequence"/>
</dbReference>
<sequence>MNCQVAIVYLGGVLVFVDVDPSPPFEEQDLRKIRSKERLRSEKNNHAKFQDNRKYSFGDVVESSSVELYDRSPSRCVPTGRDSMSFDTPNTASPAPGIMASLGDGGGFPDVIRFGAGYGRPLTARPAPAL</sequence>
<feature type="region of interest" description="Disordered" evidence="1">
    <location>
        <begin position="71"/>
        <end position="98"/>
    </location>
</feature>
<proteinExistence type="predicted"/>
<gene>
    <name evidence="2" type="ORF">EVAR_69994_1</name>
</gene>
<dbReference type="AlphaFoldDB" id="A0A4C2A5Z2"/>
<keyword evidence="3" id="KW-1185">Reference proteome</keyword>
<accession>A0A4C2A5Z2</accession>
<name>A0A4C2A5Z2_EUMVA</name>
<comment type="caution">
    <text evidence="2">The sequence shown here is derived from an EMBL/GenBank/DDBJ whole genome shotgun (WGS) entry which is preliminary data.</text>
</comment>
<dbReference type="EMBL" id="BGZK01002526">
    <property type="protein sequence ID" value="GBP94604.1"/>
    <property type="molecule type" value="Genomic_DNA"/>
</dbReference>
<organism evidence="2 3">
    <name type="scientific">Eumeta variegata</name>
    <name type="common">Bagworm moth</name>
    <name type="synonym">Eumeta japonica</name>
    <dbReference type="NCBI Taxonomy" id="151549"/>
    <lineage>
        <taxon>Eukaryota</taxon>
        <taxon>Metazoa</taxon>
        <taxon>Ecdysozoa</taxon>
        <taxon>Arthropoda</taxon>
        <taxon>Hexapoda</taxon>
        <taxon>Insecta</taxon>
        <taxon>Pterygota</taxon>
        <taxon>Neoptera</taxon>
        <taxon>Endopterygota</taxon>
        <taxon>Lepidoptera</taxon>
        <taxon>Glossata</taxon>
        <taxon>Ditrysia</taxon>
        <taxon>Tineoidea</taxon>
        <taxon>Psychidae</taxon>
        <taxon>Oiketicinae</taxon>
        <taxon>Eumeta</taxon>
    </lineage>
</organism>
<protein>
    <submittedName>
        <fullName evidence="2">Uncharacterized protein</fullName>
    </submittedName>
</protein>
<evidence type="ECO:0000256" key="1">
    <source>
        <dbReference type="SAM" id="MobiDB-lite"/>
    </source>
</evidence>